<evidence type="ECO:0000259" key="3">
    <source>
        <dbReference type="Pfam" id="PF10099"/>
    </source>
</evidence>
<reference evidence="4 5" key="1">
    <citation type="journal article" date="2024" name="Int. J. Syst. Evol. Microbiol.">
        <title>Microbacterium memoriense sp. nov., a member of the Actinomycetota from marine beach sediment of the north coast of Portugal.</title>
        <authorList>
            <person name="Santos J.D.N.D."/>
            <person name="Klimek D."/>
            <person name="Calusinska M."/>
            <person name="Lobo-da-Cunha A."/>
            <person name="Catita J."/>
            <person name="Goncalves H."/>
            <person name="Gonzalez I."/>
            <person name="Lage O.M."/>
        </authorList>
    </citation>
    <scope>NUCLEOTIDE SEQUENCE [LARGE SCALE GENOMIC DNA]</scope>
    <source>
        <strain evidence="4 5">PMIC_1C1B</strain>
    </source>
</reference>
<evidence type="ECO:0000313" key="5">
    <source>
        <dbReference type="Proteomes" id="UP001300496"/>
    </source>
</evidence>
<keyword evidence="2" id="KW-0472">Membrane</keyword>
<feature type="region of interest" description="Disordered" evidence="1">
    <location>
        <begin position="74"/>
        <end position="94"/>
    </location>
</feature>
<evidence type="ECO:0000256" key="1">
    <source>
        <dbReference type="SAM" id="MobiDB-lite"/>
    </source>
</evidence>
<dbReference type="PANTHER" id="PTHR37461:SF1">
    <property type="entry name" value="ANTI-SIGMA-K FACTOR RSKA"/>
    <property type="match status" value="1"/>
</dbReference>
<dbReference type="Proteomes" id="UP001300496">
    <property type="component" value="Unassembled WGS sequence"/>
</dbReference>
<dbReference type="PANTHER" id="PTHR37461">
    <property type="entry name" value="ANTI-SIGMA-K FACTOR RSKA"/>
    <property type="match status" value="1"/>
</dbReference>
<name>A0ABT2PBV5_9MICO</name>
<evidence type="ECO:0000313" key="4">
    <source>
        <dbReference type="EMBL" id="MCT9002072.1"/>
    </source>
</evidence>
<dbReference type="Pfam" id="PF10099">
    <property type="entry name" value="RskA_C"/>
    <property type="match status" value="1"/>
</dbReference>
<accession>A0ABT2PBV5</accession>
<organism evidence="4 5">
    <name type="scientific">Microbacterium memoriense</name>
    <dbReference type="NCBI Taxonomy" id="2978350"/>
    <lineage>
        <taxon>Bacteria</taxon>
        <taxon>Bacillati</taxon>
        <taxon>Actinomycetota</taxon>
        <taxon>Actinomycetes</taxon>
        <taxon>Micrococcales</taxon>
        <taxon>Microbacteriaceae</taxon>
        <taxon>Microbacterium</taxon>
    </lineage>
</organism>
<comment type="caution">
    <text evidence="4">The sequence shown here is derived from an EMBL/GenBank/DDBJ whole genome shotgun (WGS) entry which is preliminary data.</text>
</comment>
<proteinExistence type="predicted"/>
<keyword evidence="2" id="KW-1133">Transmembrane helix</keyword>
<dbReference type="InterPro" id="IPR018764">
    <property type="entry name" value="RskA_C"/>
</dbReference>
<dbReference type="EMBL" id="JAODOR010000008">
    <property type="protein sequence ID" value="MCT9002072.1"/>
    <property type="molecule type" value="Genomic_DNA"/>
</dbReference>
<gene>
    <name evidence="4" type="ORF">N4R40_06800</name>
</gene>
<dbReference type="InterPro" id="IPR051474">
    <property type="entry name" value="Anti-sigma-K/W_factor"/>
</dbReference>
<keyword evidence="5" id="KW-1185">Reference proteome</keyword>
<keyword evidence="2" id="KW-0812">Transmembrane</keyword>
<dbReference type="RefSeq" id="WP_261606607.1">
    <property type="nucleotide sequence ID" value="NZ_JAODOR010000008.1"/>
</dbReference>
<evidence type="ECO:0000256" key="2">
    <source>
        <dbReference type="SAM" id="Phobius"/>
    </source>
</evidence>
<feature type="domain" description="Anti-sigma K factor RskA C-terminal" evidence="3">
    <location>
        <begin position="112"/>
        <end position="249"/>
    </location>
</feature>
<sequence length="257" mass="26170">MNEQEFAELSAGHALSALSPADERAYTAALAAHPEWAAIAEADLRAAAALADGAEEVAPPLAARSQILNRIRQASGEESSAPEQADVPAASAPSTEVVQTVARRNWSRGLFALVASMVLLVGIGWGAGSISEILNRTPAENTLIQIEAAPDAAQASGDLVDGGTATVHWSESLGQVVLVSQGLPQIPDDRTFELWYVRGDGAISAGTFDAGDGRTTAALASGMEAGDTIAVTIEPAGGAPEGAPTTEPIVLIPTTGV</sequence>
<feature type="transmembrane region" description="Helical" evidence="2">
    <location>
        <begin position="109"/>
        <end position="128"/>
    </location>
</feature>
<protein>
    <submittedName>
        <fullName evidence="4">Anti-sigma factor</fullName>
    </submittedName>
</protein>